<evidence type="ECO:0000256" key="5">
    <source>
        <dbReference type="ARBA" id="ARBA00022840"/>
    </source>
</evidence>
<keyword evidence="5" id="KW-0067">ATP-binding</keyword>
<dbReference type="SUPFAM" id="SSF52540">
    <property type="entry name" value="P-loop containing nucleoside triphosphate hydrolases"/>
    <property type="match status" value="1"/>
</dbReference>
<gene>
    <name evidence="8" type="ORF">CALMAC_LOCUS8811</name>
</gene>
<evidence type="ECO:0000259" key="7">
    <source>
        <dbReference type="PROSITE" id="PS51195"/>
    </source>
</evidence>
<dbReference type="InterPro" id="IPR027417">
    <property type="entry name" value="P-loop_NTPase"/>
</dbReference>
<dbReference type="EMBL" id="CAACVG010007749">
    <property type="protein sequence ID" value="VEN46840.1"/>
    <property type="molecule type" value="Genomic_DNA"/>
</dbReference>
<protein>
    <recommendedName>
        <fullName evidence="1">RNA helicase</fullName>
        <ecNumber evidence="1">3.6.4.13</ecNumber>
    </recommendedName>
</protein>
<dbReference type="PANTHER" id="PTHR47958">
    <property type="entry name" value="ATP-DEPENDENT RNA HELICASE DBP3"/>
    <property type="match status" value="1"/>
</dbReference>
<accession>A0A653CIC8</accession>
<keyword evidence="2" id="KW-0547">Nucleotide-binding</keyword>
<dbReference type="Proteomes" id="UP000410492">
    <property type="component" value="Unassembled WGS sequence"/>
</dbReference>
<keyword evidence="4" id="KW-0347">Helicase</keyword>
<keyword evidence="3" id="KW-0378">Hydrolase</keyword>
<dbReference type="GO" id="GO:0003724">
    <property type="term" value="F:RNA helicase activity"/>
    <property type="evidence" value="ECO:0007669"/>
    <property type="project" value="UniProtKB-EC"/>
</dbReference>
<evidence type="ECO:0000256" key="1">
    <source>
        <dbReference type="ARBA" id="ARBA00012552"/>
    </source>
</evidence>
<feature type="short sequence motif" description="Q motif" evidence="6">
    <location>
        <begin position="27"/>
        <end position="55"/>
    </location>
</feature>
<dbReference type="InterPro" id="IPR011545">
    <property type="entry name" value="DEAD/DEAH_box_helicase_dom"/>
</dbReference>
<feature type="domain" description="DEAD-box RNA helicase Q" evidence="7">
    <location>
        <begin position="27"/>
        <end position="55"/>
    </location>
</feature>
<evidence type="ECO:0000256" key="4">
    <source>
        <dbReference type="ARBA" id="ARBA00022806"/>
    </source>
</evidence>
<dbReference type="InterPro" id="IPR014014">
    <property type="entry name" value="RNA_helicase_DEAD_Q_motif"/>
</dbReference>
<evidence type="ECO:0000313" key="8">
    <source>
        <dbReference type="EMBL" id="VEN46840.1"/>
    </source>
</evidence>
<dbReference type="Pfam" id="PF00270">
    <property type="entry name" value="DEAD"/>
    <property type="match status" value="1"/>
</dbReference>
<dbReference type="GO" id="GO:0005524">
    <property type="term" value="F:ATP binding"/>
    <property type="evidence" value="ECO:0007669"/>
    <property type="project" value="UniProtKB-KW"/>
</dbReference>
<dbReference type="EC" id="3.6.4.13" evidence="1"/>
<sequence>MPPIRHERLRTELRILVEGEDIPPPLRSFKEMKMHEGIIAALKEKHIKKPTPIQIQGIPTVLSGRDMIGIAFTGSGKTLVFVLPLVMFCLEQEVKLPFIKMKDPMASLSVLLENWLNRHMT</sequence>
<evidence type="ECO:0000313" key="9">
    <source>
        <dbReference type="Proteomes" id="UP000410492"/>
    </source>
</evidence>
<dbReference type="PROSITE" id="PS51195">
    <property type="entry name" value="Q_MOTIF"/>
    <property type="match status" value="1"/>
</dbReference>
<reference evidence="8 9" key="1">
    <citation type="submission" date="2019-01" db="EMBL/GenBank/DDBJ databases">
        <authorList>
            <person name="Sayadi A."/>
        </authorList>
    </citation>
    <scope>NUCLEOTIDE SEQUENCE [LARGE SCALE GENOMIC DNA]</scope>
</reference>
<keyword evidence="9" id="KW-1185">Reference proteome</keyword>
<dbReference type="GO" id="GO:0003676">
    <property type="term" value="F:nucleic acid binding"/>
    <property type="evidence" value="ECO:0007669"/>
    <property type="project" value="InterPro"/>
</dbReference>
<organism evidence="8 9">
    <name type="scientific">Callosobruchus maculatus</name>
    <name type="common">Southern cowpea weevil</name>
    <name type="synonym">Pulse bruchid</name>
    <dbReference type="NCBI Taxonomy" id="64391"/>
    <lineage>
        <taxon>Eukaryota</taxon>
        <taxon>Metazoa</taxon>
        <taxon>Ecdysozoa</taxon>
        <taxon>Arthropoda</taxon>
        <taxon>Hexapoda</taxon>
        <taxon>Insecta</taxon>
        <taxon>Pterygota</taxon>
        <taxon>Neoptera</taxon>
        <taxon>Endopterygota</taxon>
        <taxon>Coleoptera</taxon>
        <taxon>Polyphaga</taxon>
        <taxon>Cucujiformia</taxon>
        <taxon>Chrysomeloidea</taxon>
        <taxon>Chrysomelidae</taxon>
        <taxon>Bruchinae</taxon>
        <taxon>Bruchini</taxon>
        <taxon>Callosobruchus</taxon>
    </lineage>
</organism>
<dbReference type="AlphaFoldDB" id="A0A653CIC8"/>
<dbReference type="Gene3D" id="3.40.50.300">
    <property type="entry name" value="P-loop containing nucleotide triphosphate hydrolases"/>
    <property type="match status" value="1"/>
</dbReference>
<dbReference type="OrthoDB" id="196131at2759"/>
<evidence type="ECO:0000256" key="6">
    <source>
        <dbReference type="PROSITE-ProRule" id="PRU00552"/>
    </source>
</evidence>
<proteinExistence type="predicted"/>
<dbReference type="GO" id="GO:0010468">
    <property type="term" value="P:regulation of gene expression"/>
    <property type="evidence" value="ECO:0007669"/>
    <property type="project" value="UniProtKB-ARBA"/>
</dbReference>
<dbReference type="GO" id="GO:0016787">
    <property type="term" value="F:hydrolase activity"/>
    <property type="evidence" value="ECO:0007669"/>
    <property type="project" value="UniProtKB-KW"/>
</dbReference>
<evidence type="ECO:0000256" key="2">
    <source>
        <dbReference type="ARBA" id="ARBA00022741"/>
    </source>
</evidence>
<evidence type="ECO:0000256" key="3">
    <source>
        <dbReference type="ARBA" id="ARBA00022801"/>
    </source>
</evidence>
<name>A0A653CIC8_CALMS</name>